<evidence type="ECO:0000256" key="4">
    <source>
        <dbReference type="ARBA" id="ARBA00022490"/>
    </source>
</evidence>
<evidence type="ECO:0000256" key="2">
    <source>
        <dbReference type="ARBA" id="ARBA00008657"/>
    </source>
</evidence>
<name>A0A2X0V3W6_9GAMM</name>
<evidence type="ECO:0000256" key="3">
    <source>
        <dbReference type="ARBA" id="ARBA00022296"/>
    </source>
</evidence>
<sequence>MWFKNARIYTVELSDEHKKILRNDELLEQTIAQKAFKPCQAQELATLGFSPIFGRYADVYTYSYGNHHFFNITEESKLLPSSVIKNELENEIEEKEASLGRELRKNEISTIKTALVNRLLAVAFATRRDLLVYVNSDKGYVAVAASSAKRSEKAIAMLREAFAGTFPARSFQPRCVIEDRMTSWVKDAALPQIFVLGGDATLKSGDDEGGVVKVSRELLTSDEVLNHIEAGKVITDIQLTFEDSISFVLGSDLSFKRMRPEDQYLEKNLPEKSEDAIADMQSHLILQSDILTSLIDSIVEIFDCEKA</sequence>
<comment type="similarity">
    <text evidence="2">Belongs to the RdgC family.</text>
</comment>
<dbReference type="NCBIfam" id="NF001464">
    <property type="entry name" value="PRK00321.1-5"/>
    <property type="match status" value="1"/>
</dbReference>
<protein>
    <recommendedName>
        <fullName evidence="3">Recombination-associated protein RdgC</fullName>
    </recommendedName>
</protein>
<reference evidence="6 7" key="1">
    <citation type="submission" date="2018-06" db="EMBL/GenBank/DDBJ databases">
        <authorList>
            <consortium name="Pathogen Informatics"/>
            <person name="Doyle S."/>
        </authorList>
    </citation>
    <scope>NUCLEOTIDE SEQUENCE [LARGE SCALE GENOMIC DNA]</scope>
    <source>
        <strain evidence="6 7">NCTC13093</strain>
    </source>
</reference>
<dbReference type="AlphaFoldDB" id="A0A2X0V3W6"/>
<evidence type="ECO:0000256" key="1">
    <source>
        <dbReference type="ARBA" id="ARBA00004453"/>
    </source>
</evidence>
<dbReference type="GO" id="GO:0000018">
    <property type="term" value="P:regulation of DNA recombination"/>
    <property type="evidence" value="ECO:0007669"/>
    <property type="project" value="TreeGrafter"/>
</dbReference>
<keyword evidence="7" id="KW-1185">Reference proteome</keyword>
<dbReference type="Proteomes" id="UP000250086">
    <property type="component" value="Unassembled WGS sequence"/>
</dbReference>
<keyword evidence="5" id="KW-0233">DNA recombination</keyword>
<evidence type="ECO:0000313" key="6">
    <source>
        <dbReference type="EMBL" id="SPT70215.1"/>
    </source>
</evidence>
<comment type="subcellular location">
    <subcellularLocation>
        <location evidence="1">Cytoplasm</location>
        <location evidence="1">Nucleoid</location>
    </subcellularLocation>
</comment>
<keyword evidence="4" id="KW-0963">Cytoplasm</keyword>
<dbReference type="Pfam" id="PF04381">
    <property type="entry name" value="RdgC"/>
    <property type="match status" value="1"/>
</dbReference>
<dbReference type="PANTHER" id="PTHR38103:SF1">
    <property type="entry name" value="RECOMBINATION-ASSOCIATED PROTEIN RDGC"/>
    <property type="match status" value="1"/>
</dbReference>
<accession>A0A2X0V3W6</accession>
<dbReference type="OrthoDB" id="5290530at2"/>
<dbReference type="EMBL" id="UAPV01000001">
    <property type="protein sequence ID" value="SPT70215.1"/>
    <property type="molecule type" value="Genomic_DNA"/>
</dbReference>
<evidence type="ECO:0000313" key="7">
    <source>
        <dbReference type="Proteomes" id="UP000250086"/>
    </source>
</evidence>
<dbReference type="InterPro" id="IPR007476">
    <property type="entry name" value="RdgC"/>
</dbReference>
<proteinExistence type="inferred from homology"/>
<dbReference type="GO" id="GO:0003690">
    <property type="term" value="F:double-stranded DNA binding"/>
    <property type="evidence" value="ECO:0007669"/>
    <property type="project" value="TreeGrafter"/>
</dbReference>
<organism evidence="6 7">
    <name type="scientific">Anaerobiospirillum thomasii</name>
    <dbReference type="NCBI Taxonomy" id="179995"/>
    <lineage>
        <taxon>Bacteria</taxon>
        <taxon>Pseudomonadati</taxon>
        <taxon>Pseudomonadota</taxon>
        <taxon>Gammaproteobacteria</taxon>
        <taxon>Aeromonadales</taxon>
        <taxon>Succinivibrionaceae</taxon>
        <taxon>Anaerobiospirillum</taxon>
    </lineage>
</organism>
<dbReference type="GO" id="GO:0006310">
    <property type="term" value="P:DNA recombination"/>
    <property type="evidence" value="ECO:0007669"/>
    <property type="project" value="UniProtKB-KW"/>
</dbReference>
<evidence type="ECO:0000256" key="5">
    <source>
        <dbReference type="ARBA" id="ARBA00023172"/>
    </source>
</evidence>
<dbReference type="PANTHER" id="PTHR38103">
    <property type="entry name" value="RECOMBINATION-ASSOCIATED PROTEIN RDGC"/>
    <property type="match status" value="1"/>
</dbReference>
<dbReference type="RefSeq" id="WP_113744311.1">
    <property type="nucleotide sequence ID" value="NZ_UAPU01000005.1"/>
</dbReference>
<dbReference type="GO" id="GO:0043590">
    <property type="term" value="C:bacterial nucleoid"/>
    <property type="evidence" value="ECO:0007669"/>
    <property type="project" value="TreeGrafter"/>
</dbReference>
<gene>
    <name evidence="6" type="primary">rdgC</name>
    <name evidence="6" type="ORF">NCTC13093_01624</name>
</gene>